<evidence type="ECO:0000313" key="6">
    <source>
        <dbReference type="Proteomes" id="UP000627984"/>
    </source>
</evidence>
<keyword evidence="2" id="KW-0813">Transport</keyword>
<dbReference type="InterPro" id="IPR006061">
    <property type="entry name" value="SBP_1_CS"/>
</dbReference>
<protein>
    <submittedName>
        <fullName evidence="5">Solute-binding protein</fullName>
    </submittedName>
</protein>
<dbReference type="Gene3D" id="3.40.190.10">
    <property type="entry name" value="Periplasmic binding protein-like II"/>
    <property type="match status" value="2"/>
</dbReference>
<feature type="signal peptide" evidence="4">
    <location>
        <begin position="1"/>
        <end position="36"/>
    </location>
</feature>
<dbReference type="PROSITE" id="PS01037">
    <property type="entry name" value="SBP_BACTERIAL_1"/>
    <property type="match status" value="1"/>
</dbReference>
<name>A0AA37BM17_9ACTN</name>
<comment type="caution">
    <text evidence="5">The sequence shown here is derived from an EMBL/GenBank/DDBJ whole genome shotgun (WGS) entry which is preliminary data.</text>
</comment>
<evidence type="ECO:0000256" key="4">
    <source>
        <dbReference type="SAM" id="SignalP"/>
    </source>
</evidence>
<dbReference type="InterPro" id="IPR006059">
    <property type="entry name" value="SBP"/>
</dbReference>
<gene>
    <name evidence="5" type="ORF">GCM10010126_56710</name>
</gene>
<dbReference type="GO" id="GO:1901982">
    <property type="term" value="F:maltose binding"/>
    <property type="evidence" value="ECO:0007669"/>
    <property type="project" value="TreeGrafter"/>
</dbReference>
<dbReference type="PROSITE" id="PS51257">
    <property type="entry name" value="PROKAR_LIPOPROTEIN"/>
    <property type="match status" value="1"/>
</dbReference>
<dbReference type="EMBL" id="BMQD01000022">
    <property type="protein sequence ID" value="GGK89864.1"/>
    <property type="molecule type" value="Genomic_DNA"/>
</dbReference>
<reference evidence="5" key="1">
    <citation type="journal article" date="2014" name="Int. J. Syst. Evol. Microbiol.">
        <title>Complete genome sequence of Corynebacterium casei LMG S-19264T (=DSM 44701T), isolated from a smear-ripened cheese.</title>
        <authorList>
            <consortium name="US DOE Joint Genome Institute (JGI-PGF)"/>
            <person name="Walter F."/>
            <person name="Albersmeier A."/>
            <person name="Kalinowski J."/>
            <person name="Ruckert C."/>
        </authorList>
    </citation>
    <scope>NUCLEOTIDE SEQUENCE</scope>
    <source>
        <strain evidence="5">JCM 3093</strain>
    </source>
</reference>
<dbReference type="PANTHER" id="PTHR30061">
    <property type="entry name" value="MALTOSE-BINDING PERIPLASMIC PROTEIN"/>
    <property type="match status" value="1"/>
</dbReference>
<dbReference type="GO" id="GO:0055085">
    <property type="term" value="P:transmembrane transport"/>
    <property type="evidence" value="ECO:0007669"/>
    <property type="project" value="InterPro"/>
</dbReference>
<reference evidence="5" key="2">
    <citation type="submission" date="2022-09" db="EMBL/GenBank/DDBJ databases">
        <authorList>
            <person name="Sun Q."/>
            <person name="Ohkuma M."/>
        </authorList>
    </citation>
    <scope>NUCLEOTIDE SEQUENCE</scope>
    <source>
        <strain evidence="5">JCM 3093</strain>
    </source>
</reference>
<evidence type="ECO:0000256" key="1">
    <source>
        <dbReference type="ARBA" id="ARBA00008520"/>
    </source>
</evidence>
<proteinExistence type="inferred from homology"/>
<comment type="similarity">
    <text evidence="1">Belongs to the bacterial solute-binding protein 1 family.</text>
</comment>
<dbReference type="Pfam" id="PF01547">
    <property type="entry name" value="SBP_bac_1"/>
    <property type="match status" value="1"/>
</dbReference>
<dbReference type="GO" id="GO:0055052">
    <property type="term" value="C:ATP-binding cassette (ABC) transporter complex, substrate-binding subunit-containing"/>
    <property type="evidence" value="ECO:0007669"/>
    <property type="project" value="TreeGrafter"/>
</dbReference>
<organism evidence="5 6">
    <name type="scientific">Planomonospora parontospora</name>
    <dbReference type="NCBI Taxonomy" id="58119"/>
    <lineage>
        <taxon>Bacteria</taxon>
        <taxon>Bacillati</taxon>
        <taxon>Actinomycetota</taxon>
        <taxon>Actinomycetes</taxon>
        <taxon>Streptosporangiales</taxon>
        <taxon>Streptosporangiaceae</taxon>
        <taxon>Planomonospora</taxon>
    </lineage>
</organism>
<evidence type="ECO:0000256" key="2">
    <source>
        <dbReference type="ARBA" id="ARBA00022448"/>
    </source>
</evidence>
<evidence type="ECO:0000256" key="3">
    <source>
        <dbReference type="ARBA" id="ARBA00022729"/>
    </source>
</evidence>
<dbReference type="AlphaFoldDB" id="A0AA37BM17"/>
<sequence>MTTKVVMHVNKRLVGAVTLGLAAALVMTACGSEAPAAGGDKAAGGGVTLKLVAADYGDGPTAENSGEKFWKGVVDEFQAANPGIKVDVQVINWNDIDKQVATMVQNGQVPDILQTGDYSGFVKDGLLYKTDEVLSPQTSGDLLEKFAEFGKVEGVGYGIPFVSSARALFYNKALFDKAGIAEAPKTWDELKAAAEKLKASGVSQPFGLPLGNEEAQAESFLWFMGNGGGYKDASGAWTVDSPANVEAFEYLKGLVKAGLTTPNPGTKNRKDVWADFAAGKVGMVNGGPMSIPIFEKGGLTDFGVAPIAGKTGPLDTTLGVQDWIMAFNKNGRKEEIKKFFDFFYGGTAAQKISDTYKLLPVTKSGIERLSSDEKLKPFLDALPNATFYPFQDPKWSEVNTQIKQTIGSAIDGDPKAVLGAIQKTATAN</sequence>
<dbReference type="GO" id="GO:0042956">
    <property type="term" value="P:maltodextrin transmembrane transport"/>
    <property type="evidence" value="ECO:0007669"/>
    <property type="project" value="TreeGrafter"/>
</dbReference>
<dbReference type="GO" id="GO:0015768">
    <property type="term" value="P:maltose transport"/>
    <property type="evidence" value="ECO:0007669"/>
    <property type="project" value="TreeGrafter"/>
</dbReference>
<dbReference type="Proteomes" id="UP000627984">
    <property type="component" value="Unassembled WGS sequence"/>
</dbReference>
<dbReference type="SUPFAM" id="SSF53850">
    <property type="entry name" value="Periplasmic binding protein-like II"/>
    <property type="match status" value="1"/>
</dbReference>
<dbReference type="PANTHER" id="PTHR30061:SF50">
    <property type="entry name" value="MALTOSE_MALTODEXTRIN-BINDING PERIPLASMIC PROTEIN"/>
    <property type="match status" value="1"/>
</dbReference>
<feature type="chain" id="PRO_5041434801" evidence="4">
    <location>
        <begin position="37"/>
        <end position="428"/>
    </location>
</feature>
<keyword evidence="3 4" id="KW-0732">Signal</keyword>
<accession>A0AA37BM17</accession>
<evidence type="ECO:0000313" key="5">
    <source>
        <dbReference type="EMBL" id="GGK89864.1"/>
    </source>
</evidence>